<keyword evidence="4 10" id="KW-0812">Transmembrane</keyword>
<evidence type="ECO:0000256" key="7">
    <source>
        <dbReference type="ARBA" id="ARBA00023136"/>
    </source>
</evidence>
<keyword evidence="2" id="KW-1003">Cell membrane</keyword>
<evidence type="ECO:0000256" key="3">
    <source>
        <dbReference type="ARBA" id="ARBA00022606"/>
    </source>
</evidence>
<evidence type="ECO:0000256" key="5">
    <source>
        <dbReference type="ARBA" id="ARBA00022725"/>
    </source>
</evidence>
<evidence type="ECO:0000256" key="6">
    <source>
        <dbReference type="ARBA" id="ARBA00022989"/>
    </source>
</evidence>
<evidence type="ECO:0000313" key="12">
    <source>
        <dbReference type="RefSeq" id="XP_033314022.1"/>
    </source>
</evidence>
<evidence type="ECO:0000313" key="11">
    <source>
        <dbReference type="Proteomes" id="UP000515164"/>
    </source>
</evidence>
<keyword evidence="6 10" id="KW-1133">Transmembrane helix</keyword>
<evidence type="ECO:0000256" key="10">
    <source>
        <dbReference type="RuleBase" id="RU351113"/>
    </source>
</evidence>
<dbReference type="Proteomes" id="UP000515164">
    <property type="component" value="Unplaced"/>
</dbReference>
<evidence type="ECO:0000256" key="8">
    <source>
        <dbReference type="ARBA" id="ARBA00023170"/>
    </source>
</evidence>
<evidence type="ECO:0000256" key="1">
    <source>
        <dbReference type="ARBA" id="ARBA00004651"/>
    </source>
</evidence>
<dbReference type="RefSeq" id="XP_033314022.1">
    <property type="nucleotide sequence ID" value="XM_033458131.1"/>
</dbReference>
<proteinExistence type="inferred from homology"/>
<comment type="subcellular location">
    <subcellularLocation>
        <location evidence="1 10">Cell membrane</location>
        <topology evidence="1 10">Multi-pass membrane protein</topology>
    </subcellularLocation>
</comment>
<dbReference type="GO" id="GO:0005549">
    <property type="term" value="F:odorant binding"/>
    <property type="evidence" value="ECO:0007669"/>
    <property type="project" value="InterPro"/>
</dbReference>
<dbReference type="Pfam" id="PF02949">
    <property type="entry name" value="7tm_6"/>
    <property type="match status" value="1"/>
</dbReference>
<evidence type="ECO:0000256" key="2">
    <source>
        <dbReference type="ARBA" id="ARBA00022475"/>
    </source>
</evidence>
<dbReference type="AlphaFoldDB" id="A0A6P8NHI0"/>
<organism evidence="11 12">
    <name type="scientific">Bombus bifarius</name>
    <dbReference type="NCBI Taxonomy" id="103933"/>
    <lineage>
        <taxon>Eukaryota</taxon>
        <taxon>Metazoa</taxon>
        <taxon>Ecdysozoa</taxon>
        <taxon>Arthropoda</taxon>
        <taxon>Hexapoda</taxon>
        <taxon>Insecta</taxon>
        <taxon>Pterygota</taxon>
        <taxon>Neoptera</taxon>
        <taxon>Endopterygota</taxon>
        <taxon>Hymenoptera</taxon>
        <taxon>Apocrita</taxon>
        <taxon>Aculeata</taxon>
        <taxon>Apoidea</taxon>
        <taxon>Anthophila</taxon>
        <taxon>Apidae</taxon>
        <taxon>Bombus</taxon>
        <taxon>Pyrobombus</taxon>
    </lineage>
</organism>
<reference evidence="12" key="1">
    <citation type="submission" date="2025-08" db="UniProtKB">
        <authorList>
            <consortium name="RefSeq"/>
        </authorList>
    </citation>
    <scope>IDENTIFICATION</scope>
    <source>
        <tissue evidence="12">Muscle</tissue>
    </source>
</reference>
<keyword evidence="3 10" id="KW-0716">Sensory transduction</keyword>
<dbReference type="GO" id="GO:0004984">
    <property type="term" value="F:olfactory receptor activity"/>
    <property type="evidence" value="ECO:0007669"/>
    <property type="project" value="InterPro"/>
</dbReference>
<dbReference type="GeneID" id="117212963"/>
<gene>
    <name evidence="12" type="primary">LOC117212963</name>
</gene>
<feature type="transmembrane region" description="Helical" evidence="10">
    <location>
        <begin position="196"/>
        <end position="218"/>
    </location>
</feature>
<feature type="transmembrane region" description="Helical" evidence="10">
    <location>
        <begin position="284"/>
        <end position="306"/>
    </location>
</feature>
<keyword evidence="7 10" id="KW-0472">Membrane</keyword>
<keyword evidence="5 10" id="KW-0552">Olfaction</keyword>
<dbReference type="PANTHER" id="PTHR21137">
    <property type="entry name" value="ODORANT RECEPTOR"/>
    <property type="match status" value="1"/>
</dbReference>
<keyword evidence="9 10" id="KW-0807">Transducer</keyword>
<keyword evidence="11" id="KW-1185">Reference proteome</keyword>
<dbReference type="InterPro" id="IPR004117">
    <property type="entry name" value="7tm6_olfct_rcpt"/>
</dbReference>
<protein>
    <recommendedName>
        <fullName evidence="10">Odorant receptor</fullName>
    </recommendedName>
</protein>
<evidence type="ECO:0000256" key="4">
    <source>
        <dbReference type="ARBA" id="ARBA00022692"/>
    </source>
</evidence>
<dbReference type="GO" id="GO:0007165">
    <property type="term" value="P:signal transduction"/>
    <property type="evidence" value="ECO:0007669"/>
    <property type="project" value="UniProtKB-KW"/>
</dbReference>
<feature type="transmembrane region" description="Helical" evidence="10">
    <location>
        <begin position="52"/>
        <end position="73"/>
    </location>
</feature>
<dbReference type="GO" id="GO:0005886">
    <property type="term" value="C:plasma membrane"/>
    <property type="evidence" value="ECO:0007669"/>
    <property type="project" value="UniProtKB-SubCell"/>
</dbReference>
<dbReference type="PANTHER" id="PTHR21137:SF35">
    <property type="entry name" value="ODORANT RECEPTOR 19A-RELATED"/>
    <property type="match status" value="1"/>
</dbReference>
<feature type="transmembrane region" description="Helical" evidence="10">
    <location>
        <begin position="151"/>
        <end position="176"/>
    </location>
</feature>
<sequence length="408" mass="47606">MSTICVYIYYLVFQKNERRTSTVFDISYYKVFKKYLLFLGQFPNQSRWGSKFNVTVITGSLLTFYFPAFAQIFTSLYENDLGGMLEGMPVVASVSAVLIKLLNHEIYKKNFEKMFDVIKKDWKLLNDKSQTHILEEITKQGNKIGEIYRTFVLSCMSGFIVIPLYPAFLDIIIPLNETRQRHQMFRLTYFLDENRYFYPIYFHSLWCSFVTVMIAVTIDSLYIQIVHHDCAIFAICGQNIITATGSTGVRINETYTERFRQCLTMHKNALQLFEMLDDSSRRSFFFQILLTMVGMTITAVQAVINLHRPEEALRIGLFLVGQQFHLLIITLPGQVITDHSFELTNDIYRSMWYNMPINVQRVLHMMQMRSSKPCKLTAGGIYEMNIENFGITFKTCVSYFMVLLSLKD</sequence>
<accession>A0A6P8NHI0</accession>
<keyword evidence="8 10" id="KW-0675">Receptor</keyword>
<evidence type="ECO:0000256" key="9">
    <source>
        <dbReference type="ARBA" id="ARBA00023224"/>
    </source>
</evidence>
<comment type="caution">
    <text evidence="10">Lacks conserved residue(s) required for the propagation of feature annotation.</text>
</comment>
<comment type="similarity">
    <text evidence="10">Belongs to the insect chemoreceptor superfamily. Heteromeric odorant receptor channel (TC 1.A.69) family.</text>
</comment>
<name>A0A6P8NHI0_9HYME</name>